<feature type="domain" description="DUF6985" evidence="1">
    <location>
        <begin position="28"/>
        <end position="152"/>
    </location>
</feature>
<evidence type="ECO:0000259" key="1">
    <source>
        <dbReference type="Pfam" id="PF22481"/>
    </source>
</evidence>
<proteinExistence type="predicted"/>
<sequence length="169" mass="19148">MTERLHLERVGVEDPIDESSMSGFGLLALFQCHVEYHFSTEDMSVEEAEIYIQNVLNHLPDETINEICNKACEWKNLKMSSDTADYPSGLAETYGRDILAFMSVGDVELYRNPYDRNDHTFGAILSGGTEWDSENGMEIVIRGSEVLEVRDYLGYGKFAIWNESDGNES</sequence>
<dbReference type="RefSeq" id="WP_233698664.1">
    <property type="nucleotide sequence ID" value="NZ_JAJNBZ010000030.1"/>
</dbReference>
<dbReference type="Pfam" id="PF22481">
    <property type="entry name" value="DUF6985"/>
    <property type="match status" value="1"/>
</dbReference>
<evidence type="ECO:0000313" key="3">
    <source>
        <dbReference type="Proteomes" id="UP001199916"/>
    </source>
</evidence>
<gene>
    <name evidence="2" type="ORF">LQV63_24905</name>
</gene>
<dbReference type="EMBL" id="JAJNBZ010000030">
    <property type="protein sequence ID" value="MCE5172518.1"/>
    <property type="molecule type" value="Genomic_DNA"/>
</dbReference>
<comment type="caution">
    <text evidence="2">The sequence shown here is derived from an EMBL/GenBank/DDBJ whole genome shotgun (WGS) entry which is preliminary data.</text>
</comment>
<keyword evidence="3" id="KW-1185">Reference proteome</keyword>
<dbReference type="InterPro" id="IPR054254">
    <property type="entry name" value="DUF6985"/>
</dbReference>
<dbReference type="Proteomes" id="UP001199916">
    <property type="component" value="Unassembled WGS sequence"/>
</dbReference>
<reference evidence="2 3" key="1">
    <citation type="submission" date="2021-11" db="EMBL/GenBank/DDBJ databases">
        <title>Draft genome sequence of Paenibacillus profundus YoMME, a new Gram-positive bacteria with exoelectrogenic properties.</title>
        <authorList>
            <person name="Hubenova Y."/>
            <person name="Hubenova E."/>
            <person name="Manasiev Y."/>
            <person name="Peykov S."/>
            <person name="Mitov M."/>
        </authorList>
    </citation>
    <scope>NUCLEOTIDE SEQUENCE [LARGE SCALE GENOMIC DNA]</scope>
    <source>
        <strain evidence="2 3">YoMME</strain>
    </source>
</reference>
<accession>A0ABS8YKY1</accession>
<name>A0ABS8YKY1_9BACL</name>
<evidence type="ECO:0000313" key="2">
    <source>
        <dbReference type="EMBL" id="MCE5172518.1"/>
    </source>
</evidence>
<organism evidence="2 3">
    <name type="scientific">Paenibacillus profundus</name>
    <dbReference type="NCBI Taxonomy" id="1173085"/>
    <lineage>
        <taxon>Bacteria</taxon>
        <taxon>Bacillati</taxon>
        <taxon>Bacillota</taxon>
        <taxon>Bacilli</taxon>
        <taxon>Bacillales</taxon>
        <taxon>Paenibacillaceae</taxon>
        <taxon>Paenibacillus</taxon>
    </lineage>
</organism>
<protein>
    <recommendedName>
        <fullName evidence="1">DUF6985 domain-containing protein</fullName>
    </recommendedName>
</protein>